<reference evidence="2" key="1">
    <citation type="journal article" date="2008" name="Genome Res.">
        <title>The genome of Pelotomaculum thermopropionicum reveals niche-associated evolution in anaerobic microbiota.</title>
        <authorList>
            <person name="Kosaka T."/>
            <person name="Kato S."/>
            <person name="Shimoyama T."/>
            <person name="Ishii S."/>
            <person name="Abe T."/>
            <person name="Watanabe K."/>
        </authorList>
    </citation>
    <scope>NUCLEOTIDE SEQUENCE [LARGE SCALE GENOMIC DNA]</scope>
    <source>
        <strain evidence="2">DSM 13744 / JCM 10971 / SI</strain>
    </source>
</reference>
<accession>A5CY69</accession>
<dbReference type="STRING" id="370438.PTH_2878"/>
<name>A5CY69_PELTS</name>
<sequence>MPFIPKFPTRTDKARGYVEDCLRLNVERFSRKTMALFPGEMCKLIWCPPAPWKLPEFSLLAAVDEKFVLLKFPDDRSQVISFVYVPGGHNSRRRFFLCPRCRKNCRTLWLPGPDGVFACRKCHGLAYWDWRQPGWKRTPHKLPGAILRNFLRRAQLLD</sequence>
<protein>
    <submittedName>
        <fullName evidence="1">Uncharacterized protein</fullName>
    </submittedName>
</protein>
<keyword evidence="2" id="KW-1185">Reference proteome</keyword>
<dbReference type="Proteomes" id="UP000006556">
    <property type="component" value="Chromosome"/>
</dbReference>
<dbReference type="EMBL" id="AP009389">
    <property type="protein sequence ID" value="BAF61059.1"/>
    <property type="molecule type" value="Genomic_DNA"/>
</dbReference>
<gene>
    <name evidence="1" type="ordered locus">PTH_2878</name>
</gene>
<evidence type="ECO:0000313" key="1">
    <source>
        <dbReference type="EMBL" id="BAF61059.1"/>
    </source>
</evidence>
<dbReference type="KEGG" id="pth:PTH_2878"/>
<evidence type="ECO:0000313" key="2">
    <source>
        <dbReference type="Proteomes" id="UP000006556"/>
    </source>
</evidence>
<dbReference type="AlphaFoldDB" id="A5CY69"/>
<organism evidence="1 2">
    <name type="scientific">Pelotomaculum thermopropionicum (strain DSM 13744 / JCM 10971 / SI)</name>
    <dbReference type="NCBI Taxonomy" id="370438"/>
    <lineage>
        <taxon>Bacteria</taxon>
        <taxon>Bacillati</taxon>
        <taxon>Bacillota</taxon>
        <taxon>Clostridia</taxon>
        <taxon>Eubacteriales</taxon>
        <taxon>Desulfotomaculaceae</taxon>
        <taxon>Pelotomaculum</taxon>
    </lineage>
</organism>
<dbReference type="HOGENOM" id="CLU_1667742_0_0_9"/>
<proteinExistence type="predicted"/>